<dbReference type="PROSITE" id="PS01124">
    <property type="entry name" value="HTH_ARAC_FAMILY_2"/>
    <property type="match status" value="1"/>
</dbReference>
<feature type="domain" description="HTH araC/xylS-type" evidence="4">
    <location>
        <begin position="234"/>
        <end position="332"/>
    </location>
</feature>
<evidence type="ECO:0000256" key="2">
    <source>
        <dbReference type="ARBA" id="ARBA00023125"/>
    </source>
</evidence>
<dbReference type="PANTHER" id="PTHR47894:SF4">
    <property type="entry name" value="HTH-TYPE TRANSCRIPTIONAL REGULATOR GADX"/>
    <property type="match status" value="1"/>
</dbReference>
<dbReference type="InterPro" id="IPR018060">
    <property type="entry name" value="HTH_AraC"/>
</dbReference>
<evidence type="ECO:0000256" key="3">
    <source>
        <dbReference type="ARBA" id="ARBA00023163"/>
    </source>
</evidence>
<dbReference type="InterPro" id="IPR009057">
    <property type="entry name" value="Homeodomain-like_sf"/>
</dbReference>
<dbReference type="Proteomes" id="UP001501115">
    <property type="component" value="Unassembled WGS sequence"/>
</dbReference>
<keyword evidence="2" id="KW-0238">DNA-binding</keyword>
<keyword evidence="1" id="KW-0805">Transcription regulation</keyword>
<reference evidence="6" key="1">
    <citation type="journal article" date="2019" name="Int. J. Syst. Evol. Microbiol.">
        <title>The Global Catalogue of Microorganisms (GCM) 10K type strain sequencing project: providing services to taxonomists for standard genome sequencing and annotation.</title>
        <authorList>
            <consortium name="The Broad Institute Genomics Platform"/>
            <consortium name="The Broad Institute Genome Sequencing Center for Infectious Disease"/>
            <person name="Wu L."/>
            <person name="Ma J."/>
        </authorList>
    </citation>
    <scope>NUCLEOTIDE SEQUENCE [LARGE SCALE GENOMIC DNA]</scope>
    <source>
        <strain evidence="6">JCM 31290</strain>
    </source>
</reference>
<keyword evidence="6" id="KW-1185">Reference proteome</keyword>
<gene>
    <name evidence="5" type="ORF">GCM10023086_50570</name>
</gene>
<name>A0ABP8GHE4_9ACTN</name>
<organism evidence="5 6">
    <name type="scientific">Streptomyces venetus</name>
    <dbReference type="NCBI Taxonomy" id="1701086"/>
    <lineage>
        <taxon>Bacteria</taxon>
        <taxon>Bacillati</taxon>
        <taxon>Actinomycetota</taxon>
        <taxon>Actinomycetes</taxon>
        <taxon>Kitasatosporales</taxon>
        <taxon>Streptomycetaceae</taxon>
        <taxon>Streptomyces</taxon>
    </lineage>
</organism>
<dbReference type="EMBL" id="BAABET010000008">
    <property type="protein sequence ID" value="GAA4324270.1"/>
    <property type="molecule type" value="Genomic_DNA"/>
</dbReference>
<protein>
    <submittedName>
        <fullName evidence="5">AraC family transcriptional regulator</fullName>
    </submittedName>
</protein>
<keyword evidence="3" id="KW-0804">Transcription</keyword>
<dbReference type="Gene3D" id="1.10.10.60">
    <property type="entry name" value="Homeodomain-like"/>
    <property type="match status" value="1"/>
</dbReference>
<comment type="caution">
    <text evidence="5">The sequence shown here is derived from an EMBL/GenBank/DDBJ whole genome shotgun (WGS) entry which is preliminary data.</text>
</comment>
<sequence length="337" mass="36211">MAWVRSAALRGVRRTVEELGGDADALARSAGAPRGVLDDDELLVQDTTVAVLLETAARRLDCPDLGLRVALEQDLGMLGPLAVAVQNSATVAEALECASRYLFVHDRNLRVALGTDPHGDRTAVAVRYGYPPGARVPPQSVEMGLLFLHRVLISLLDGPYGLRTVELPHHAVAARARYEELFGSQVSFAQPQALLRVASDLPGRPVQGGDQLTRRVALAYLEAQPSVTGSAMTRRVRTLLKQSLGTGPGTLAFAARTLGMSPRSLQRHLSAAGTTFAAVLDDVRRERAADLLIQSDLPLAQVARNIGLSEAAVMSRYARRWWGTTARAVRDHGLPGE</sequence>
<accession>A0ABP8GHE4</accession>
<proteinExistence type="predicted"/>
<evidence type="ECO:0000313" key="6">
    <source>
        <dbReference type="Proteomes" id="UP001501115"/>
    </source>
</evidence>
<dbReference type="PANTHER" id="PTHR47894">
    <property type="entry name" value="HTH-TYPE TRANSCRIPTIONAL REGULATOR GADX"/>
    <property type="match status" value="1"/>
</dbReference>
<evidence type="ECO:0000313" key="5">
    <source>
        <dbReference type="EMBL" id="GAA4324270.1"/>
    </source>
</evidence>
<evidence type="ECO:0000256" key="1">
    <source>
        <dbReference type="ARBA" id="ARBA00023015"/>
    </source>
</evidence>
<dbReference type="Pfam" id="PF12625">
    <property type="entry name" value="Arabinose_bd"/>
    <property type="match status" value="1"/>
</dbReference>
<dbReference type="Pfam" id="PF12833">
    <property type="entry name" value="HTH_18"/>
    <property type="match status" value="1"/>
</dbReference>
<dbReference type="SMART" id="SM00342">
    <property type="entry name" value="HTH_ARAC"/>
    <property type="match status" value="1"/>
</dbReference>
<dbReference type="InterPro" id="IPR032687">
    <property type="entry name" value="AraC-type_N"/>
</dbReference>
<dbReference type="RefSeq" id="WP_345663936.1">
    <property type="nucleotide sequence ID" value="NZ_BAABET010000008.1"/>
</dbReference>
<evidence type="ECO:0000259" key="4">
    <source>
        <dbReference type="PROSITE" id="PS01124"/>
    </source>
</evidence>
<dbReference type="SUPFAM" id="SSF46689">
    <property type="entry name" value="Homeodomain-like"/>
    <property type="match status" value="1"/>
</dbReference>